<evidence type="ECO:0000256" key="3">
    <source>
        <dbReference type="ARBA" id="ARBA00023015"/>
    </source>
</evidence>
<dbReference type="InterPro" id="IPR025943">
    <property type="entry name" value="Sigma_54_int_dom_ATP-bd_2"/>
</dbReference>
<evidence type="ECO:0000256" key="2">
    <source>
        <dbReference type="ARBA" id="ARBA00022840"/>
    </source>
</evidence>
<dbReference type="PANTHER" id="PTHR32071">
    <property type="entry name" value="TRANSCRIPTIONAL REGULATORY PROTEIN"/>
    <property type="match status" value="1"/>
</dbReference>
<feature type="domain" description="Sigma-54 factor interaction" evidence="7">
    <location>
        <begin position="198"/>
        <end position="426"/>
    </location>
</feature>
<dbReference type="Pfam" id="PF01590">
    <property type="entry name" value="GAF"/>
    <property type="match status" value="1"/>
</dbReference>
<evidence type="ECO:0000313" key="8">
    <source>
        <dbReference type="EMBL" id="QAZ67951.1"/>
    </source>
</evidence>
<dbReference type="CDD" id="cd00009">
    <property type="entry name" value="AAA"/>
    <property type="match status" value="1"/>
</dbReference>
<dbReference type="InterPro" id="IPR002078">
    <property type="entry name" value="Sigma_54_int"/>
</dbReference>
<dbReference type="InterPro" id="IPR003593">
    <property type="entry name" value="AAA+_ATPase"/>
</dbReference>
<dbReference type="RefSeq" id="WP_129352988.1">
    <property type="nucleotide sequence ID" value="NZ_CP026538.1"/>
</dbReference>
<dbReference type="Gene3D" id="1.10.10.60">
    <property type="entry name" value="Homeodomain-like"/>
    <property type="match status" value="1"/>
</dbReference>
<dbReference type="InterPro" id="IPR009057">
    <property type="entry name" value="Homeodomain-like_sf"/>
</dbReference>
<keyword evidence="6" id="KW-0175">Coiled coil</keyword>
<accession>A0A4P6HLD4</accession>
<dbReference type="AlphaFoldDB" id="A0A4P6HLD4"/>
<dbReference type="GO" id="GO:0043565">
    <property type="term" value="F:sequence-specific DNA binding"/>
    <property type="evidence" value="ECO:0007669"/>
    <property type="project" value="InterPro"/>
</dbReference>
<evidence type="ECO:0000313" key="9">
    <source>
        <dbReference type="Proteomes" id="UP000293296"/>
    </source>
</evidence>
<dbReference type="SMART" id="SM00065">
    <property type="entry name" value="GAF"/>
    <property type="match status" value="1"/>
</dbReference>
<gene>
    <name evidence="8" type="ORF">C3Y92_12255</name>
</gene>
<dbReference type="SUPFAM" id="SSF46689">
    <property type="entry name" value="Homeodomain-like"/>
    <property type="match status" value="1"/>
</dbReference>
<dbReference type="FunFam" id="3.40.50.300:FF:000006">
    <property type="entry name" value="DNA-binding transcriptional regulator NtrC"/>
    <property type="match status" value="1"/>
</dbReference>
<evidence type="ECO:0000259" key="7">
    <source>
        <dbReference type="PROSITE" id="PS50045"/>
    </source>
</evidence>
<dbReference type="SUPFAM" id="SSF52540">
    <property type="entry name" value="P-loop containing nucleoside triphosphate hydrolases"/>
    <property type="match status" value="1"/>
</dbReference>
<dbReference type="KEGG" id="dcb:C3Y92_12255"/>
<dbReference type="Gene3D" id="3.30.450.40">
    <property type="match status" value="1"/>
</dbReference>
<proteinExistence type="predicted"/>
<dbReference type="Pfam" id="PF02954">
    <property type="entry name" value="HTH_8"/>
    <property type="match status" value="1"/>
</dbReference>
<evidence type="ECO:0000256" key="4">
    <source>
        <dbReference type="ARBA" id="ARBA00023125"/>
    </source>
</evidence>
<dbReference type="InterPro" id="IPR029016">
    <property type="entry name" value="GAF-like_dom_sf"/>
</dbReference>
<evidence type="ECO:0000256" key="6">
    <source>
        <dbReference type="SAM" id="Coils"/>
    </source>
</evidence>
<dbReference type="GO" id="GO:0006355">
    <property type="term" value="P:regulation of DNA-templated transcription"/>
    <property type="evidence" value="ECO:0007669"/>
    <property type="project" value="InterPro"/>
</dbReference>
<dbReference type="EMBL" id="CP026538">
    <property type="protein sequence ID" value="QAZ67951.1"/>
    <property type="molecule type" value="Genomic_DNA"/>
</dbReference>
<dbReference type="InterPro" id="IPR025662">
    <property type="entry name" value="Sigma_54_int_dom_ATP-bd_1"/>
</dbReference>
<sequence length="519" mass="58400">MASKTLNLQLHCLQAISGIIDQALDLEQSLQDILRILAETLSMKRATITLVDRSTGKLVISVSQGLSPEEKRRGVYGLSEGVTGLIFQTAEPYVVPDIRHEPLFLNKTQSRKIERDRISFVGVPIILHGQPIGVLNVDRLFGDEVDFNEDVAFLTVVATLIGQFMSLNEKYEAKVEVLKRENVSLKFKLSQESRGLYIVGRSLAMQDVQRQIEKVAPTRATVLLLGESGTGKTLIGRIIHDLSERKDYPFIKVNCASIPENLLESELFGYEKGAFTGADQTKPGRFEEANKGTIFLDEIGELPLGLQAKLLRVLQDKEFERLGSNKTRQVDVRILAATNKDLAALAEVGAFRPDLYYRLNVFPLQTPPLRERKEDIQSLIIHFLNKVSKEYARNLTFSTEALAVLKEYDWPGNVREMENLVERLVILAENERIDADLIRPYLTIPSRDDSYEAEYGSEGEGAPSLKSLEKSVIIDALRRHGGIQHKAARELGITPRQMGYRVKKFNLESMVAVQRVKNR</sequence>
<dbReference type="PANTHER" id="PTHR32071:SF57">
    <property type="entry name" value="C4-DICARBOXYLATE TRANSPORT TRANSCRIPTIONAL REGULATORY PROTEIN DCTD"/>
    <property type="match status" value="1"/>
</dbReference>
<organism evidence="8 9">
    <name type="scientific">Solidesulfovibrio carbinolicus</name>
    <dbReference type="NCBI Taxonomy" id="296842"/>
    <lineage>
        <taxon>Bacteria</taxon>
        <taxon>Pseudomonadati</taxon>
        <taxon>Thermodesulfobacteriota</taxon>
        <taxon>Desulfovibrionia</taxon>
        <taxon>Desulfovibrionales</taxon>
        <taxon>Desulfovibrionaceae</taxon>
        <taxon>Solidesulfovibrio</taxon>
    </lineage>
</organism>
<dbReference type="PROSITE" id="PS50045">
    <property type="entry name" value="SIGMA54_INTERACT_4"/>
    <property type="match status" value="1"/>
</dbReference>
<dbReference type="Pfam" id="PF00158">
    <property type="entry name" value="Sigma54_activat"/>
    <property type="match status" value="1"/>
</dbReference>
<dbReference type="InterPro" id="IPR002197">
    <property type="entry name" value="HTH_Fis"/>
</dbReference>
<keyword evidence="1" id="KW-0547">Nucleotide-binding</keyword>
<keyword evidence="3" id="KW-0805">Transcription regulation</keyword>
<protein>
    <submittedName>
        <fullName evidence="8">Sigma-54-dependent Fis family transcriptional regulator</fullName>
    </submittedName>
</protein>
<evidence type="ECO:0000256" key="5">
    <source>
        <dbReference type="ARBA" id="ARBA00023163"/>
    </source>
</evidence>
<evidence type="ECO:0000256" key="1">
    <source>
        <dbReference type="ARBA" id="ARBA00022741"/>
    </source>
</evidence>
<dbReference type="PRINTS" id="PR01590">
    <property type="entry name" value="HTHFIS"/>
</dbReference>
<feature type="coiled-coil region" evidence="6">
    <location>
        <begin position="161"/>
        <end position="188"/>
    </location>
</feature>
<dbReference type="InterPro" id="IPR027417">
    <property type="entry name" value="P-loop_NTPase"/>
</dbReference>
<keyword evidence="2" id="KW-0067">ATP-binding</keyword>
<keyword evidence="4" id="KW-0238">DNA-binding</keyword>
<dbReference type="OrthoDB" id="9763792at2"/>
<reference evidence="8 9" key="1">
    <citation type="submission" date="2018-02" db="EMBL/GenBank/DDBJ databases">
        <title>Genome sequence of Desulfovibrio carbinolicus DSM 3852.</title>
        <authorList>
            <person name="Wilbanks E."/>
            <person name="Skennerton C.T."/>
            <person name="Orphan V.J."/>
        </authorList>
    </citation>
    <scope>NUCLEOTIDE SEQUENCE [LARGE SCALE GENOMIC DNA]</scope>
    <source>
        <strain evidence="8 9">DSM 3852</strain>
    </source>
</reference>
<dbReference type="Gene3D" id="1.10.8.60">
    <property type="match status" value="1"/>
</dbReference>
<dbReference type="SMART" id="SM00382">
    <property type="entry name" value="AAA"/>
    <property type="match status" value="1"/>
</dbReference>
<dbReference type="Proteomes" id="UP000293296">
    <property type="component" value="Chromosome"/>
</dbReference>
<dbReference type="SUPFAM" id="SSF55781">
    <property type="entry name" value="GAF domain-like"/>
    <property type="match status" value="1"/>
</dbReference>
<dbReference type="GO" id="GO:0005524">
    <property type="term" value="F:ATP binding"/>
    <property type="evidence" value="ECO:0007669"/>
    <property type="project" value="UniProtKB-KW"/>
</dbReference>
<keyword evidence="9" id="KW-1185">Reference proteome</keyword>
<name>A0A4P6HLD4_9BACT</name>
<dbReference type="InterPro" id="IPR003018">
    <property type="entry name" value="GAF"/>
</dbReference>
<dbReference type="PROSITE" id="PS00676">
    <property type="entry name" value="SIGMA54_INTERACT_2"/>
    <property type="match status" value="1"/>
</dbReference>
<dbReference type="InterPro" id="IPR058031">
    <property type="entry name" value="AAA_lid_NorR"/>
</dbReference>
<keyword evidence="5" id="KW-0804">Transcription</keyword>
<dbReference type="Pfam" id="PF25601">
    <property type="entry name" value="AAA_lid_14"/>
    <property type="match status" value="1"/>
</dbReference>
<dbReference type="Gene3D" id="3.40.50.300">
    <property type="entry name" value="P-loop containing nucleotide triphosphate hydrolases"/>
    <property type="match status" value="1"/>
</dbReference>
<dbReference type="PROSITE" id="PS00675">
    <property type="entry name" value="SIGMA54_INTERACT_1"/>
    <property type="match status" value="1"/>
</dbReference>